<dbReference type="Proteomes" id="UP001332243">
    <property type="component" value="Unassembled WGS sequence"/>
</dbReference>
<gene>
    <name evidence="1" type="ORF">V1633_10290</name>
</gene>
<evidence type="ECO:0000313" key="1">
    <source>
        <dbReference type="EMBL" id="MEE6258878.1"/>
    </source>
</evidence>
<reference evidence="1 2" key="1">
    <citation type="submission" date="2024-01" db="EMBL/GenBank/DDBJ databases">
        <title>Genome insights into Plantactinospora sonchi sp. nov.</title>
        <authorList>
            <person name="Wang L."/>
        </authorList>
    </citation>
    <scope>NUCLEOTIDE SEQUENCE [LARGE SCALE GENOMIC DNA]</scope>
    <source>
        <strain evidence="1 2">NEAU-QY2</strain>
    </source>
</reference>
<keyword evidence="2" id="KW-1185">Reference proteome</keyword>
<name>A0ABU7RQV4_9ACTN</name>
<proteinExistence type="predicted"/>
<organism evidence="1 2">
    <name type="scientific">Plantactinospora sonchi</name>
    <dbReference type="NCBI Taxonomy" id="1544735"/>
    <lineage>
        <taxon>Bacteria</taxon>
        <taxon>Bacillati</taxon>
        <taxon>Actinomycetota</taxon>
        <taxon>Actinomycetes</taxon>
        <taxon>Micromonosporales</taxon>
        <taxon>Micromonosporaceae</taxon>
        <taxon>Plantactinospora</taxon>
    </lineage>
</organism>
<accession>A0ABU7RQV4</accession>
<dbReference type="RefSeq" id="WP_331214000.1">
    <property type="nucleotide sequence ID" value="NZ_JAZGQK010000007.1"/>
</dbReference>
<sequence length="277" mass="30504">MSDERYYELSIAAARQQGFLTRAQLARLGVDDGELDRLREAALLTELDDGVYQHAASSVAPRYGYSYAAWLALAPDRFRWERPQTATDDAVLSHESAARLLGLGALAVPRRIFTAPAELPAPRATIIRVERLAPADVTVVEGLPVTTPFRTILDLMRDFTDHDDFGRALHDAVRRDLVDLQEVYDALLPLAQVHSFPTAGPDFVAYFLPDLDPSGLAPRNLRAYAELTAADSVAEAQSRVAVLLAELSHPNGIQHFADDGLSRQIAAEIVGRLRRVR</sequence>
<dbReference type="EMBL" id="JAZGQK010000007">
    <property type="protein sequence ID" value="MEE6258878.1"/>
    <property type="molecule type" value="Genomic_DNA"/>
</dbReference>
<protein>
    <submittedName>
        <fullName evidence="1">Type IV toxin-antitoxin system AbiEi family antitoxin domain-containing protein</fullName>
    </submittedName>
</protein>
<evidence type="ECO:0000313" key="2">
    <source>
        <dbReference type="Proteomes" id="UP001332243"/>
    </source>
</evidence>
<comment type="caution">
    <text evidence="1">The sequence shown here is derived from an EMBL/GenBank/DDBJ whole genome shotgun (WGS) entry which is preliminary data.</text>
</comment>